<protein>
    <submittedName>
        <fullName evidence="7">CidA/LrgA family protein</fullName>
    </submittedName>
</protein>
<evidence type="ECO:0000313" key="8">
    <source>
        <dbReference type="Proteomes" id="UP001304071"/>
    </source>
</evidence>
<feature type="transmembrane region" description="Helical" evidence="6">
    <location>
        <begin position="7"/>
        <end position="27"/>
    </location>
</feature>
<keyword evidence="4 6" id="KW-1133">Transmembrane helix</keyword>
<accession>A0ABZ0QEI8</accession>
<gene>
    <name evidence="7" type="ORF">R8Z52_06685</name>
</gene>
<dbReference type="EMBL" id="CP138203">
    <property type="protein sequence ID" value="WPC74879.1"/>
    <property type="molecule type" value="Genomic_DNA"/>
</dbReference>
<sequence length="141" mass="16084">MNKIGNVALTIMQVVCLSAIWFAADYLVKRFHLPIPANLTGLLLLLMLVFSRVINVEWLRRGATWLLAEMLLFFVPAVVTVVNYKSLMEQEGLQIIAVLFISTALVIGVTAWVVDRVYRFELAMSRRKSNRHAQRLVRVGR</sequence>
<dbReference type="PANTHER" id="PTHR33931">
    <property type="entry name" value="HOLIN-LIKE PROTEIN CIDA-RELATED"/>
    <property type="match status" value="1"/>
</dbReference>
<dbReference type="Pfam" id="PF03788">
    <property type="entry name" value="LrgA"/>
    <property type="match status" value="1"/>
</dbReference>
<evidence type="ECO:0000256" key="5">
    <source>
        <dbReference type="ARBA" id="ARBA00023136"/>
    </source>
</evidence>
<feature type="transmembrane region" description="Helical" evidence="6">
    <location>
        <begin position="63"/>
        <end position="83"/>
    </location>
</feature>
<evidence type="ECO:0000256" key="2">
    <source>
        <dbReference type="ARBA" id="ARBA00022475"/>
    </source>
</evidence>
<keyword evidence="5 6" id="KW-0472">Membrane</keyword>
<feature type="transmembrane region" description="Helical" evidence="6">
    <location>
        <begin position="95"/>
        <end position="118"/>
    </location>
</feature>
<dbReference type="PANTHER" id="PTHR33931:SF2">
    <property type="entry name" value="HOLIN-LIKE PROTEIN CIDA"/>
    <property type="match status" value="1"/>
</dbReference>
<evidence type="ECO:0000256" key="1">
    <source>
        <dbReference type="ARBA" id="ARBA00004651"/>
    </source>
</evidence>
<reference evidence="7 8" key="1">
    <citation type="submission" date="2023-11" db="EMBL/GenBank/DDBJ databases">
        <title>Plant-associative lifestyle of Vibrio porteresiae and its evolutionary dynamics.</title>
        <authorList>
            <person name="Rameshkumar N."/>
            <person name="Kirti K."/>
        </authorList>
    </citation>
    <scope>NUCLEOTIDE SEQUENCE [LARGE SCALE GENOMIC DNA]</scope>
    <source>
        <strain evidence="7 8">MSSRF30</strain>
    </source>
</reference>
<feature type="transmembrane region" description="Helical" evidence="6">
    <location>
        <begin position="33"/>
        <end position="51"/>
    </location>
</feature>
<organism evidence="7 8">
    <name type="scientific">Vibrio porteresiae DSM 19223</name>
    <dbReference type="NCBI Taxonomy" id="1123496"/>
    <lineage>
        <taxon>Bacteria</taxon>
        <taxon>Pseudomonadati</taxon>
        <taxon>Pseudomonadota</taxon>
        <taxon>Gammaproteobacteria</taxon>
        <taxon>Vibrionales</taxon>
        <taxon>Vibrionaceae</taxon>
        <taxon>Vibrio</taxon>
    </lineage>
</organism>
<dbReference type="InterPro" id="IPR005538">
    <property type="entry name" value="LrgA/CidA"/>
</dbReference>
<evidence type="ECO:0000256" key="4">
    <source>
        <dbReference type="ARBA" id="ARBA00022989"/>
    </source>
</evidence>
<evidence type="ECO:0000313" key="7">
    <source>
        <dbReference type="EMBL" id="WPC74879.1"/>
    </source>
</evidence>
<name>A0ABZ0QEI8_9VIBR</name>
<dbReference type="Proteomes" id="UP001304071">
    <property type="component" value="Chromosome 1"/>
</dbReference>
<dbReference type="RefSeq" id="WP_261895210.1">
    <property type="nucleotide sequence ID" value="NZ_AP024895.1"/>
</dbReference>
<keyword evidence="8" id="KW-1185">Reference proteome</keyword>
<comment type="subcellular location">
    <subcellularLocation>
        <location evidence="1">Cell membrane</location>
        <topology evidence="1">Multi-pass membrane protein</topology>
    </subcellularLocation>
</comment>
<evidence type="ECO:0000256" key="6">
    <source>
        <dbReference type="SAM" id="Phobius"/>
    </source>
</evidence>
<keyword evidence="2" id="KW-1003">Cell membrane</keyword>
<keyword evidence="3 6" id="KW-0812">Transmembrane</keyword>
<evidence type="ECO:0000256" key="3">
    <source>
        <dbReference type="ARBA" id="ARBA00022692"/>
    </source>
</evidence>
<proteinExistence type="predicted"/>